<evidence type="ECO:0000313" key="2">
    <source>
        <dbReference type="EMBL" id="CAJ1386915.1"/>
    </source>
</evidence>
<dbReference type="PANTHER" id="PTHR10751">
    <property type="entry name" value="GUANYLATE BINDING PROTEIN"/>
    <property type="match status" value="1"/>
</dbReference>
<dbReference type="GO" id="GO:0005525">
    <property type="term" value="F:GTP binding"/>
    <property type="evidence" value="ECO:0007669"/>
    <property type="project" value="InterPro"/>
</dbReference>
<dbReference type="GO" id="GO:0003924">
    <property type="term" value="F:GTPase activity"/>
    <property type="evidence" value="ECO:0007669"/>
    <property type="project" value="InterPro"/>
</dbReference>
<evidence type="ECO:0000313" key="3">
    <source>
        <dbReference type="Proteomes" id="UP001178507"/>
    </source>
</evidence>
<protein>
    <recommendedName>
        <fullName evidence="1">Guanylate-binding protein N-terminal domain-containing protein</fullName>
    </recommendedName>
</protein>
<evidence type="ECO:0000259" key="1">
    <source>
        <dbReference type="Pfam" id="PF02263"/>
    </source>
</evidence>
<sequence length="245" mass="28282">MQIQEDKVENLAYFMRFAQAALNKAAAEMEREGKSLDKEQLNRPFQSLDFLVRDWRHFRDDWTVEECKEQMVQHFNRHVSPQKLVENSTAEALHAMFQRLQCFCLPHPGLTIEKETWTGKVADINKDFIRFVDLYVRDVFTTGLSTKKILGSELSTISFSMVLKDFVSAFHDAAPAAMSFTQAMENATVLLAKEKAMKSFTKVMDEEVQQHPRGMKPEEFKSLSKRISRQVEDDFKSVTIFGLSP</sequence>
<gene>
    <name evidence="2" type="ORF">EVOR1521_LOCUS13093</name>
</gene>
<feature type="domain" description="Guanylate-binding protein N-terminal" evidence="1">
    <location>
        <begin position="2"/>
        <end position="145"/>
    </location>
</feature>
<dbReference type="Proteomes" id="UP001178507">
    <property type="component" value="Unassembled WGS sequence"/>
</dbReference>
<reference evidence="2" key="1">
    <citation type="submission" date="2023-08" db="EMBL/GenBank/DDBJ databases">
        <authorList>
            <person name="Chen Y."/>
            <person name="Shah S."/>
            <person name="Dougan E. K."/>
            <person name="Thang M."/>
            <person name="Chan C."/>
        </authorList>
    </citation>
    <scope>NUCLEOTIDE SEQUENCE</scope>
</reference>
<proteinExistence type="predicted"/>
<dbReference type="InterPro" id="IPR027417">
    <property type="entry name" value="P-loop_NTPase"/>
</dbReference>
<organism evidence="2 3">
    <name type="scientific">Effrenium voratum</name>
    <dbReference type="NCBI Taxonomy" id="2562239"/>
    <lineage>
        <taxon>Eukaryota</taxon>
        <taxon>Sar</taxon>
        <taxon>Alveolata</taxon>
        <taxon>Dinophyceae</taxon>
        <taxon>Suessiales</taxon>
        <taxon>Symbiodiniaceae</taxon>
        <taxon>Effrenium</taxon>
    </lineage>
</organism>
<dbReference type="InterPro" id="IPR015894">
    <property type="entry name" value="Guanylate-bd_N"/>
</dbReference>
<comment type="caution">
    <text evidence="2">The sequence shown here is derived from an EMBL/GenBank/DDBJ whole genome shotgun (WGS) entry which is preliminary data.</text>
</comment>
<name>A0AA36IIF5_9DINO</name>
<dbReference type="Pfam" id="PF02263">
    <property type="entry name" value="GBP"/>
    <property type="match status" value="1"/>
</dbReference>
<dbReference type="AlphaFoldDB" id="A0AA36IIF5"/>
<dbReference type="EMBL" id="CAUJNA010001435">
    <property type="protein sequence ID" value="CAJ1386915.1"/>
    <property type="molecule type" value="Genomic_DNA"/>
</dbReference>
<accession>A0AA36IIF5</accession>
<keyword evidence="3" id="KW-1185">Reference proteome</keyword>
<dbReference type="Gene3D" id="3.40.50.300">
    <property type="entry name" value="P-loop containing nucleotide triphosphate hydrolases"/>
    <property type="match status" value="1"/>
</dbReference>